<accession>A0AAE3NLM7</accession>
<evidence type="ECO:0000313" key="3">
    <source>
        <dbReference type="Proteomes" id="UP001220964"/>
    </source>
</evidence>
<keyword evidence="1" id="KW-0732">Signal</keyword>
<dbReference type="AlphaFoldDB" id="A0AAE3NLM7"/>
<protein>
    <recommendedName>
        <fullName evidence="4">Lysozyme inhibitor LprI N-terminal domain-containing protein</fullName>
    </recommendedName>
</protein>
<gene>
    <name evidence="2" type="ORF">P1J78_05135</name>
</gene>
<dbReference type="Proteomes" id="UP001220964">
    <property type="component" value="Unassembled WGS sequence"/>
</dbReference>
<reference evidence="2" key="1">
    <citation type="submission" date="2023-03" db="EMBL/GenBank/DDBJ databases">
        <title>Multiphase analysis and comparison of six strains from genera Psychromarinibacter, Lutimaribacter, and Maritimibacter, including a novel species: Psychromarinibacter sediminicola sp. nov.</title>
        <authorList>
            <person name="Wang Y.-H."/>
            <person name="Ye M.-Q."/>
            <person name="Du Z.-J."/>
        </authorList>
    </citation>
    <scope>NUCLEOTIDE SEQUENCE</scope>
    <source>
        <strain evidence="2">C21-152</strain>
    </source>
</reference>
<sequence>MSGLKTLGPAMALAATLLAATLLPAPARAFDLPREFATCTGRYSALMEHQWLTDGPASEDTERRRNRFADLLDAVIPPGRGREVLGWRIAAKAAQAALLQQATFAADPAARAVARRRADRLIATCDRLLLGA</sequence>
<keyword evidence="3" id="KW-1185">Reference proteome</keyword>
<evidence type="ECO:0000256" key="1">
    <source>
        <dbReference type="SAM" id="SignalP"/>
    </source>
</evidence>
<feature type="chain" id="PRO_5042107385" description="Lysozyme inhibitor LprI N-terminal domain-containing protein" evidence="1">
    <location>
        <begin position="30"/>
        <end position="132"/>
    </location>
</feature>
<dbReference type="EMBL" id="JARGYC010000009">
    <property type="protein sequence ID" value="MDF0600108.1"/>
    <property type="molecule type" value="Genomic_DNA"/>
</dbReference>
<dbReference type="RefSeq" id="WP_275566251.1">
    <property type="nucleotide sequence ID" value="NZ_JARGYC010000009.1"/>
</dbReference>
<evidence type="ECO:0000313" key="2">
    <source>
        <dbReference type="EMBL" id="MDF0600108.1"/>
    </source>
</evidence>
<name>A0AAE3NLM7_9RHOB</name>
<organism evidence="2 3">
    <name type="scientific">Psychromarinibacter sediminicola</name>
    <dbReference type="NCBI Taxonomy" id="3033385"/>
    <lineage>
        <taxon>Bacteria</taxon>
        <taxon>Pseudomonadati</taxon>
        <taxon>Pseudomonadota</taxon>
        <taxon>Alphaproteobacteria</taxon>
        <taxon>Rhodobacterales</taxon>
        <taxon>Paracoccaceae</taxon>
        <taxon>Psychromarinibacter</taxon>
    </lineage>
</organism>
<feature type="signal peptide" evidence="1">
    <location>
        <begin position="1"/>
        <end position="29"/>
    </location>
</feature>
<comment type="caution">
    <text evidence="2">The sequence shown here is derived from an EMBL/GenBank/DDBJ whole genome shotgun (WGS) entry which is preliminary data.</text>
</comment>
<proteinExistence type="predicted"/>
<evidence type="ECO:0008006" key="4">
    <source>
        <dbReference type="Google" id="ProtNLM"/>
    </source>
</evidence>